<dbReference type="Proteomes" id="UP001178507">
    <property type="component" value="Unassembled WGS sequence"/>
</dbReference>
<evidence type="ECO:0000259" key="3">
    <source>
        <dbReference type="PROSITE" id="PS50004"/>
    </source>
</evidence>
<dbReference type="InterPro" id="IPR000008">
    <property type="entry name" value="C2_dom"/>
</dbReference>
<name>A0AA36IEB0_9DINO</name>
<dbReference type="InterPro" id="IPR056290">
    <property type="entry name" value="CEPT76/DRC7_peptidase-like_dom"/>
</dbReference>
<dbReference type="PANTHER" id="PTHR46436:SF2">
    <property type="entry name" value="CHROMOSOME UNDETERMINED SCAFFOLD_119, WHOLE GENOME SHOTGUN SEQUENCE"/>
    <property type="match status" value="1"/>
</dbReference>
<keyword evidence="2" id="KW-0963">Cytoplasm</keyword>
<keyword evidence="5" id="KW-1185">Reference proteome</keyword>
<accession>A0AA36IEB0</accession>
<dbReference type="Pfam" id="PF00168">
    <property type="entry name" value="C2"/>
    <property type="match status" value="1"/>
</dbReference>
<protein>
    <recommendedName>
        <fullName evidence="3">C2 domain-containing protein</fullName>
    </recommendedName>
</protein>
<dbReference type="SMART" id="SM00239">
    <property type="entry name" value="C2"/>
    <property type="match status" value="1"/>
</dbReference>
<reference evidence="4" key="1">
    <citation type="submission" date="2023-08" db="EMBL/GenBank/DDBJ databases">
        <authorList>
            <person name="Chen Y."/>
            <person name="Shah S."/>
            <person name="Dougan E. K."/>
            <person name="Thang M."/>
            <person name="Chan C."/>
        </authorList>
    </citation>
    <scope>NUCLEOTIDE SEQUENCE</scope>
</reference>
<dbReference type="InterPro" id="IPR056288">
    <property type="entry name" value="CEP76_C"/>
</dbReference>
<sequence>SEIHLVIRIQKCEGLAIADEDKGVSSPFLRVSWDNMMQTSAILKDTLRPVFNHTFYFPVRFFNDKVTARKYWETAFLYEMKSKGDIQIQLWHYDEASSTSLGFTTASLISVLRSNTVVNCTLRGRAESAKQSEEEELDVQPKESSWYDVERPVVWYDGFRTPLVGCQIANPQQALVHYEAYFYPAWPVDFKHMNEHMDDHAGELDWQAKDAEFLKRNEAFAEYFAGPFPDSIGAKRCKAIGPGPSEVRSFPCTGAHPMNLETLPLMAFLSEVIVSQDYIKPAKLLHWMNCITFRMSVKQERTGRITQDMWKDPQFLLFSRQGTPQDHAILLCSVLLGMSRDAYVVKGTIRVNDGKPRLVEHVWVMTREDGGWVTFWEPSTCEFYHLPNRWIKQKKLDQKEAVVEVQQKEEDEEDDNLQPLERVSYEVQDIRVDVEGDVATDVRGPRPKQRAKAKAAGRDMVRQQMLETQALLPVAPKQQLLADRTLVDWLPYDSVDVAFNTRQLWANRQNHHPACITYNFEDSFPVTEEEGEGAWMTLMSDEERSKHEINYVTQNILMEAPMKPPQVRKMCDQLVALNEETLRLLRGRNGKETNFDLRPQLLQQLDSFLEIHEEVAGLDLDFCPIFEKDRAEWSLEESQLADILAPRFQERCNRLGTAFKQADERGKYRYYSAIQAQEEKGWHHVLVRIKSFHAGKSVFPTMKGKEFSGFPLHFSSADKDLIRDYVMAAPEYQDLIQMEDDVVFTIHCKIFPMAAGISSTWLFFGTQRPLQAR</sequence>
<feature type="non-terminal residue" evidence="4">
    <location>
        <position position="773"/>
    </location>
</feature>
<comment type="caution">
    <text evidence="4">The sequence shown here is derived from an EMBL/GenBank/DDBJ whole genome shotgun (WGS) entry which is preliminary data.</text>
</comment>
<comment type="subcellular location">
    <subcellularLocation>
        <location evidence="1">Cytoplasm</location>
        <location evidence="1">Cytoskeleton</location>
    </subcellularLocation>
</comment>
<dbReference type="CDD" id="cd00030">
    <property type="entry name" value="C2"/>
    <property type="match status" value="1"/>
</dbReference>
<feature type="domain" description="C2" evidence="3">
    <location>
        <begin position="1"/>
        <end position="122"/>
    </location>
</feature>
<proteinExistence type="predicted"/>
<dbReference type="InterPro" id="IPR052299">
    <property type="entry name" value="CEP76"/>
</dbReference>
<evidence type="ECO:0000313" key="4">
    <source>
        <dbReference type="EMBL" id="CAJ1385732.1"/>
    </source>
</evidence>
<keyword evidence="2" id="KW-0206">Cytoskeleton</keyword>
<dbReference type="SUPFAM" id="SSF54001">
    <property type="entry name" value="Cysteine proteinases"/>
    <property type="match status" value="1"/>
</dbReference>
<dbReference type="Pfam" id="PF24652">
    <property type="entry name" value="CEP76_C"/>
    <property type="match status" value="1"/>
</dbReference>
<dbReference type="EMBL" id="CAUJNA010001276">
    <property type="protein sequence ID" value="CAJ1385732.1"/>
    <property type="molecule type" value="Genomic_DNA"/>
</dbReference>
<dbReference type="PROSITE" id="PS50004">
    <property type="entry name" value="C2"/>
    <property type="match status" value="1"/>
</dbReference>
<dbReference type="GO" id="GO:0005856">
    <property type="term" value="C:cytoskeleton"/>
    <property type="evidence" value="ECO:0007669"/>
    <property type="project" value="UniProtKB-SubCell"/>
</dbReference>
<dbReference type="PANTHER" id="PTHR46436">
    <property type="entry name" value="CENTROSOMAL PROTEIN OF 76 KDA"/>
    <property type="match status" value="1"/>
</dbReference>
<dbReference type="Gene3D" id="2.60.40.150">
    <property type="entry name" value="C2 domain"/>
    <property type="match status" value="1"/>
</dbReference>
<evidence type="ECO:0000256" key="1">
    <source>
        <dbReference type="ARBA" id="ARBA00004245"/>
    </source>
</evidence>
<organism evidence="4 5">
    <name type="scientific">Effrenium voratum</name>
    <dbReference type="NCBI Taxonomy" id="2562239"/>
    <lineage>
        <taxon>Eukaryota</taxon>
        <taxon>Sar</taxon>
        <taxon>Alveolata</taxon>
        <taxon>Dinophyceae</taxon>
        <taxon>Suessiales</taxon>
        <taxon>Symbiodiniaceae</taxon>
        <taxon>Effrenium</taxon>
    </lineage>
</organism>
<evidence type="ECO:0000313" key="5">
    <source>
        <dbReference type="Proteomes" id="UP001178507"/>
    </source>
</evidence>
<dbReference type="InterPro" id="IPR035892">
    <property type="entry name" value="C2_domain_sf"/>
</dbReference>
<evidence type="ECO:0000256" key="2">
    <source>
        <dbReference type="ARBA" id="ARBA00023212"/>
    </source>
</evidence>
<gene>
    <name evidence="4" type="ORF">EVOR1521_LOCUS12274</name>
</gene>
<dbReference type="InterPro" id="IPR038765">
    <property type="entry name" value="Papain-like_cys_pep_sf"/>
</dbReference>
<dbReference type="Pfam" id="PF24656">
    <property type="entry name" value="CEPT76_peptidase"/>
    <property type="match status" value="1"/>
</dbReference>
<dbReference type="AlphaFoldDB" id="A0AA36IEB0"/>
<dbReference type="SUPFAM" id="SSF49562">
    <property type="entry name" value="C2 domain (Calcium/lipid-binding domain, CaLB)"/>
    <property type="match status" value="1"/>
</dbReference>